<organism evidence="6 7">
    <name type="scientific">Rhynchospora tenuis</name>
    <dbReference type="NCBI Taxonomy" id="198213"/>
    <lineage>
        <taxon>Eukaryota</taxon>
        <taxon>Viridiplantae</taxon>
        <taxon>Streptophyta</taxon>
        <taxon>Embryophyta</taxon>
        <taxon>Tracheophyta</taxon>
        <taxon>Spermatophyta</taxon>
        <taxon>Magnoliopsida</taxon>
        <taxon>Liliopsida</taxon>
        <taxon>Poales</taxon>
        <taxon>Cyperaceae</taxon>
        <taxon>Cyperoideae</taxon>
        <taxon>Rhynchosporeae</taxon>
        <taxon>Rhynchospora</taxon>
    </lineage>
</organism>
<keyword evidence="3" id="KW-0378">Hydrolase</keyword>
<dbReference type="EMBL" id="JAMRDG010000001">
    <property type="protein sequence ID" value="KAJ3701171.1"/>
    <property type="molecule type" value="Genomic_DNA"/>
</dbReference>
<dbReference type="Pfam" id="PF00657">
    <property type="entry name" value="Lipase_GDSL"/>
    <property type="match status" value="1"/>
</dbReference>
<evidence type="ECO:0000256" key="4">
    <source>
        <dbReference type="ARBA" id="ARBA00023180"/>
    </source>
</evidence>
<protein>
    <submittedName>
        <fullName evidence="6">Uncharacterized protein</fullName>
    </submittedName>
</protein>
<accession>A0AAD6EU36</accession>
<name>A0AAD6EU36_9POAL</name>
<dbReference type="InterPro" id="IPR036514">
    <property type="entry name" value="SGNH_hydro_sf"/>
</dbReference>
<comment type="caution">
    <text evidence="6">The sequence shown here is derived from an EMBL/GenBank/DDBJ whole genome shotgun (WGS) entry which is preliminary data.</text>
</comment>
<dbReference type="AlphaFoldDB" id="A0AAD6EU36"/>
<evidence type="ECO:0000313" key="7">
    <source>
        <dbReference type="Proteomes" id="UP001210211"/>
    </source>
</evidence>
<dbReference type="InterPro" id="IPR001087">
    <property type="entry name" value="GDSL"/>
</dbReference>
<evidence type="ECO:0000256" key="1">
    <source>
        <dbReference type="ARBA" id="ARBA00008668"/>
    </source>
</evidence>
<comment type="similarity">
    <text evidence="1">Belongs to the 'GDSL' lipolytic enzyme family.</text>
</comment>
<dbReference type="PANTHER" id="PTHR22835">
    <property type="entry name" value="ZINC FINGER FYVE DOMAIN CONTAINING PROTEIN"/>
    <property type="match status" value="1"/>
</dbReference>
<evidence type="ECO:0000313" key="6">
    <source>
        <dbReference type="EMBL" id="KAJ3701171.1"/>
    </source>
</evidence>
<feature type="chain" id="PRO_5042280032" evidence="5">
    <location>
        <begin position="19"/>
        <end position="382"/>
    </location>
</feature>
<dbReference type="InterPro" id="IPR035669">
    <property type="entry name" value="SGNH_plant_lipase-like"/>
</dbReference>
<keyword evidence="7" id="KW-1185">Reference proteome</keyword>
<proteinExistence type="inferred from homology"/>
<evidence type="ECO:0000256" key="3">
    <source>
        <dbReference type="ARBA" id="ARBA00022801"/>
    </source>
</evidence>
<dbReference type="GO" id="GO:0016788">
    <property type="term" value="F:hydrolase activity, acting on ester bonds"/>
    <property type="evidence" value="ECO:0007669"/>
    <property type="project" value="InterPro"/>
</dbReference>
<dbReference type="PANTHER" id="PTHR22835:SF681">
    <property type="entry name" value="OS01G0216300 PROTEIN"/>
    <property type="match status" value="1"/>
</dbReference>
<sequence length="382" mass="42387">MGLLTLLLFLFISSFNRANSIKSQPYNAIFSFGDSYADTGNFVKLVRGVLPSVVFDNPEYGMTYFGRPTGRSSDGRLVVDFIAEALGFPHIPPYLSKEEDFTKGANFAVIGATALDLDFFHQHNITSIPPINSSMNVQLGWFEELKSSYCKTIESCKEFLDKSLFLFGEFGGNDYNFMLLAGKTIDEVKLYVPTVIDTIKVAAESLLKHGVMHMVLPGNIPTGCVPIVLTMYGTTNKQDYDNLGCLKEYNSIGISHNTLLREAIVQLQVKYPQARISYGDYYEPVIQLLQNREQFTDQLPLNFDTECPGFSITEPLRVCCGGGGPYNYNMSLVCGQPGAIACENPMSSINWDGIHLTEAAYSYIAVDWLNGHSVSPPLLRPM</sequence>
<dbReference type="Gene3D" id="3.40.50.1110">
    <property type="entry name" value="SGNH hydrolase"/>
    <property type="match status" value="1"/>
</dbReference>
<dbReference type="CDD" id="cd01837">
    <property type="entry name" value="SGNH_plant_lipase_like"/>
    <property type="match status" value="1"/>
</dbReference>
<dbReference type="Proteomes" id="UP001210211">
    <property type="component" value="Unassembled WGS sequence"/>
</dbReference>
<feature type="signal peptide" evidence="5">
    <location>
        <begin position="1"/>
        <end position="18"/>
    </location>
</feature>
<evidence type="ECO:0000256" key="5">
    <source>
        <dbReference type="SAM" id="SignalP"/>
    </source>
</evidence>
<gene>
    <name evidence="6" type="ORF">LUZ61_004876</name>
</gene>
<keyword evidence="2 5" id="KW-0732">Signal</keyword>
<reference evidence="6 7" key="1">
    <citation type="journal article" date="2022" name="Cell">
        <title>Repeat-based holocentromeres influence genome architecture and karyotype evolution.</title>
        <authorList>
            <person name="Hofstatter P.G."/>
            <person name="Thangavel G."/>
            <person name="Lux T."/>
            <person name="Neumann P."/>
            <person name="Vondrak T."/>
            <person name="Novak P."/>
            <person name="Zhang M."/>
            <person name="Costa L."/>
            <person name="Castellani M."/>
            <person name="Scott A."/>
            <person name="Toegelov H."/>
            <person name="Fuchs J."/>
            <person name="Mata-Sucre Y."/>
            <person name="Dias Y."/>
            <person name="Vanzela A.L.L."/>
            <person name="Huettel B."/>
            <person name="Almeida C.C.S."/>
            <person name="Simkova H."/>
            <person name="Souza G."/>
            <person name="Pedrosa-Harand A."/>
            <person name="Macas J."/>
            <person name="Mayer K.F.X."/>
            <person name="Houben A."/>
            <person name="Marques A."/>
        </authorList>
    </citation>
    <scope>NUCLEOTIDE SEQUENCE [LARGE SCALE GENOMIC DNA]</scope>
    <source>
        <strain evidence="6">RhyTen1mFocal</strain>
    </source>
</reference>
<keyword evidence="4" id="KW-0325">Glycoprotein</keyword>
<evidence type="ECO:0000256" key="2">
    <source>
        <dbReference type="ARBA" id="ARBA00022729"/>
    </source>
</evidence>